<name>A0AAV7NDB0_PLEWA</name>
<feature type="transmembrane region" description="Helical" evidence="1">
    <location>
        <begin position="48"/>
        <end position="72"/>
    </location>
</feature>
<dbReference type="EMBL" id="JANPWB010000012">
    <property type="protein sequence ID" value="KAJ1114072.1"/>
    <property type="molecule type" value="Genomic_DNA"/>
</dbReference>
<accession>A0AAV7NDB0</accession>
<sequence>MTRRSQYPSSNSGIYRLGLRINRYIITKILLTLRKNFIYLYVPDSRYVPFRNGCLLLAIMFGSLFDLAVFGIF</sequence>
<evidence type="ECO:0000256" key="1">
    <source>
        <dbReference type="SAM" id="Phobius"/>
    </source>
</evidence>
<dbReference type="AlphaFoldDB" id="A0AAV7NDB0"/>
<organism evidence="2 3">
    <name type="scientific">Pleurodeles waltl</name>
    <name type="common">Iberian ribbed newt</name>
    <dbReference type="NCBI Taxonomy" id="8319"/>
    <lineage>
        <taxon>Eukaryota</taxon>
        <taxon>Metazoa</taxon>
        <taxon>Chordata</taxon>
        <taxon>Craniata</taxon>
        <taxon>Vertebrata</taxon>
        <taxon>Euteleostomi</taxon>
        <taxon>Amphibia</taxon>
        <taxon>Batrachia</taxon>
        <taxon>Caudata</taxon>
        <taxon>Salamandroidea</taxon>
        <taxon>Salamandridae</taxon>
        <taxon>Pleurodelinae</taxon>
        <taxon>Pleurodeles</taxon>
    </lineage>
</organism>
<gene>
    <name evidence="2" type="ORF">NDU88_002311</name>
</gene>
<keyword evidence="1" id="KW-0812">Transmembrane</keyword>
<keyword evidence="1" id="KW-0472">Membrane</keyword>
<evidence type="ECO:0000313" key="2">
    <source>
        <dbReference type="EMBL" id="KAJ1114072.1"/>
    </source>
</evidence>
<proteinExistence type="predicted"/>
<evidence type="ECO:0000313" key="3">
    <source>
        <dbReference type="Proteomes" id="UP001066276"/>
    </source>
</evidence>
<dbReference type="Proteomes" id="UP001066276">
    <property type="component" value="Chromosome 8"/>
</dbReference>
<keyword evidence="1" id="KW-1133">Transmembrane helix</keyword>
<reference evidence="2" key="1">
    <citation type="journal article" date="2022" name="bioRxiv">
        <title>Sequencing and chromosome-scale assembly of the giantPleurodeles waltlgenome.</title>
        <authorList>
            <person name="Brown T."/>
            <person name="Elewa A."/>
            <person name="Iarovenko S."/>
            <person name="Subramanian E."/>
            <person name="Araus A.J."/>
            <person name="Petzold A."/>
            <person name="Susuki M."/>
            <person name="Suzuki K.-i.T."/>
            <person name="Hayashi T."/>
            <person name="Toyoda A."/>
            <person name="Oliveira C."/>
            <person name="Osipova E."/>
            <person name="Leigh N.D."/>
            <person name="Simon A."/>
            <person name="Yun M.H."/>
        </authorList>
    </citation>
    <scope>NUCLEOTIDE SEQUENCE</scope>
    <source>
        <strain evidence="2">20211129_DDA</strain>
        <tissue evidence="2">Liver</tissue>
    </source>
</reference>
<comment type="caution">
    <text evidence="2">The sequence shown here is derived from an EMBL/GenBank/DDBJ whole genome shotgun (WGS) entry which is preliminary data.</text>
</comment>
<keyword evidence="3" id="KW-1185">Reference proteome</keyword>
<protein>
    <submittedName>
        <fullName evidence="2">Uncharacterized protein</fullName>
    </submittedName>
</protein>